<dbReference type="PANTHER" id="PTHR48475:SF2">
    <property type="entry name" value="RIBONUCLEASE H"/>
    <property type="match status" value="1"/>
</dbReference>
<dbReference type="PROSITE" id="PS50878">
    <property type="entry name" value="RT_POL"/>
    <property type="match status" value="1"/>
</dbReference>
<dbReference type="GO" id="GO:0004523">
    <property type="term" value="F:RNA-DNA hybrid ribonuclease activity"/>
    <property type="evidence" value="ECO:0007669"/>
    <property type="project" value="InterPro"/>
</dbReference>
<evidence type="ECO:0000259" key="2">
    <source>
        <dbReference type="PROSITE" id="PS50879"/>
    </source>
</evidence>
<sequence>MPGIDPDFLCHRLAIDPRAKPVTQKRRKFGDDKKQAIRQEVDKLLSASHIREIQYPGWLANVVMVKKSNGKWRMCVDFTDLNKACPKDSYPLPNIDCLVDGASGYKLLSFLDAYSGYNQIRMHPNDEDKTSFIADTANYCYKVMPFGLKNAGATYQRLMDRILVHMIGRNVEAYVDDMVVKSSDNSSHVSDLQELFDTLGKHQLKLNPEKCSFGVQAGKFLGFMLTHRGIEANPERCSAIINMRSPSSVKEVQQLTGQIILLSRFLAKAADKALPLFSCLKKKKTFTWSTECEAALGQLKECLGSPPILSKPMTGLPLLLYVAVSDQAMSTVLVQEDGEQRPVYFISKVFKGAEVRYNKIEKVALAILATARKLRHYFHSYQVIIRTDQPVRQVLQKPDLAGRMMKWSVELSEFGLQYEPRGPIKSQALADFVLELTSPSITDSQQHPWILSVDGSSNLKGSGTGIILEGPDGVLVEQSLRFDFKASNNQAEYEALIVGMSLAHEMGVQTLIARSDSQLVTGQVAGMFQTKDPQLARYLEKVREISASFSTFSLSHVPRDQNSRADLLSKLASTKKSGSNRSVIQETLKQPSIHMDEFDVLFLQEEHQSWMGPVIAYLEHGTLPTATDQAKKLIRDSAQFTILGGKLYRRGFSTPLLRCLTHQ</sequence>
<protein>
    <submittedName>
        <fullName evidence="3">Retrovirus-related Pol polyprotein from transposon 17.6</fullName>
    </submittedName>
</protein>
<dbReference type="GO" id="GO:0003676">
    <property type="term" value="F:nucleic acid binding"/>
    <property type="evidence" value="ECO:0007669"/>
    <property type="project" value="InterPro"/>
</dbReference>
<proteinExistence type="predicted"/>
<dbReference type="CDD" id="cd09279">
    <property type="entry name" value="RNase_HI_like"/>
    <property type="match status" value="1"/>
</dbReference>
<dbReference type="EMBL" id="CM003605">
    <property type="protein sequence ID" value="KYP69397.1"/>
    <property type="molecule type" value="Genomic_DNA"/>
</dbReference>
<keyword evidence="4" id="KW-1185">Reference proteome</keyword>
<dbReference type="CDD" id="cd01647">
    <property type="entry name" value="RT_LTR"/>
    <property type="match status" value="1"/>
</dbReference>
<dbReference type="InterPro" id="IPR043128">
    <property type="entry name" value="Rev_trsase/Diguanyl_cyclase"/>
</dbReference>
<dbReference type="Proteomes" id="UP000075243">
    <property type="component" value="Chromosome 3"/>
</dbReference>
<dbReference type="OMA" id="EAWPRIE"/>
<organism evidence="3 4">
    <name type="scientific">Cajanus cajan</name>
    <name type="common">Pigeon pea</name>
    <name type="synonym">Cajanus indicus</name>
    <dbReference type="NCBI Taxonomy" id="3821"/>
    <lineage>
        <taxon>Eukaryota</taxon>
        <taxon>Viridiplantae</taxon>
        <taxon>Streptophyta</taxon>
        <taxon>Embryophyta</taxon>
        <taxon>Tracheophyta</taxon>
        <taxon>Spermatophyta</taxon>
        <taxon>Magnoliopsida</taxon>
        <taxon>eudicotyledons</taxon>
        <taxon>Gunneridae</taxon>
        <taxon>Pentapetalae</taxon>
        <taxon>rosids</taxon>
        <taxon>fabids</taxon>
        <taxon>Fabales</taxon>
        <taxon>Fabaceae</taxon>
        <taxon>Papilionoideae</taxon>
        <taxon>50 kb inversion clade</taxon>
        <taxon>NPAAA clade</taxon>
        <taxon>indigoferoid/millettioid clade</taxon>
        <taxon>Phaseoleae</taxon>
        <taxon>Cajanus</taxon>
    </lineage>
</organism>
<dbReference type="InterPro" id="IPR012337">
    <property type="entry name" value="RNaseH-like_sf"/>
</dbReference>
<dbReference type="Gene3D" id="3.10.10.10">
    <property type="entry name" value="HIV Type 1 Reverse Transcriptase, subunit A, domain 1"/>
    <property type="match status" value="1"/>
</dbReference>
<dbReference type="Pfam" id="PF13456">
    <property type="entry name" value="RVT_3"/>
    <property type="match status" value="1"/>
</dbReference>
<evidence type="ECO:0000259" key="1">
    <source>
        <dbReference type="PROSITE" id="PS50878"/>
    </source>
</evidence>
<dbReference type="InterPro" id="IPR036397">
    <property type="entry name" value="RNaseH_sf"/>
</dbReference>
<dbReference type="AlphaFoldDB" id="A0A151TQT4"/>
<gene>
    <name evidence="3" type="ORF">KK1_008587</name>
</gene>
<accession>A0A151TQT4</accession>
<dbReference type="PANTHER" id="PTHR48475">
    <property type="entry name" value="RIBONUCLEASE H"/>
    <property type="match status" value="1"/>
</dbReference>
<dbReference type="SUPFAM" id="SSF53098">
    <property type="entry name" value="Ribonuclease H-like"/>
    <property type="match status" value="1"/>
</dbReference>
<evidence type="ECO:0000313" key="3">
    <source>
        <dbReference type="EMBL" id="KYP69397.1"/>
    </source>
</evidence>
<dbReference type="InterPro" id="IPR002156">
    <property type="entry name" value="RNaseH_domain"/>
</dbReference>
<dbReference type="Gene3D" id="3.30.70.270">
    <property type="match status" value="2"/>
</dbReference>
<dbReference type="Gramene" id="C.cajan_08340.t">
    <property type="protein sequence ID" value="C.cajan_08340.t.cds1"/>
    <property type="gene ID" value="C.cajan_08340"/>
</dbReference>
<dbReference type="Gene3D" id="3.30.420.10">
    <property type="entry name" value="Ribonuclease H-like superfamily/Ribonuclease H"/>
    <property type="match status" value="1"/>
</dbReference>
<dbReference type="PROSITE" id="PS50879">
    <property type="entry name" value="RNASE_H_1"/>
    <property type="match status" value="1"/>
</dbReference>
<name>A0A151TQT4_CAJCA</name>
<dbReference type="SUPFAM" id="SSF56672">
    <property type="entry name" value="DNA/RNA polymerases"/>
    <property type="match status" value="1"/>
</dbReference>
<feature type="domain" description="Reverse transcriptase" evidence="1">
    <location>
        <begin position="46"/>
        <end position="225"/>
    </location>
</feature>
<dbReference type="InterPro" id="IPR041577">
    <property type="entry name" value="RT_RNaseH_2"/>
</dbReference>
<dbReference type="Pfam" id="PF00078">
    <property type="entry name" value="RVT_1"/>
    <property type="match status" value="1"/>
</dbReference>
<dbReference type="Pfam" id="PF17919">
    <property type="entry name" value="RT_RNaseH_2"/>
    <property type="match status" value="1"/>
</dbReference>
<dbReference type="InterPro" id="IPR043502">
    <property type="entry name" value="DNA/RNA_pol_sf"/>
</dbReference>
<feature type="domain" description="RNase H type-1" evidence="2">
    <location>
        <begin position="445"/>
        <end position="574"/>
    </location>
</feature>
<dbReference type="InterPro" id="IPR000477">
    <property type="entry name" value="RT_dom"/>
</dbReference>
<reference evidence="3 4" key="1">
    <citation type="journal article" date="2012" name="Nat. Biotechnol.">
        <title>Draft genome sequence of pigeonpea (Cajanus cajan), an orphan legume crop of resource-poor farmers.</title>
        <authorList>
            <person name="Varshney R.K."/>
            <person name="Chen W."/>
            <person name="Li Y."/>
            <person name="Bharti A.K."/>
            <person name="Saxena R.K."/>
            <person name="Schlueter J.A."/>
            <person name="Donoghue M.T."/>
            <person name="Azam S."/>
            <person name="Fan G."/>
            <person name="Whaley A.M."/>
            <person name="Farmer A.D."/>
            <person name="Sheridan J."/>
            <person name="Iwata A."/>
            <person name="Tuteja R."/>
            <person name="Penmetsa R.V."/>
            <person name="Wu W."/>
            <person name="Upadhyaya H.D."/>
            <person name="Yang S.P."/>
            <person name="Shah T."/>
            <person name="Saxena K.B."/>
            <person name="Michael T."/>
            <person name="McCombie W.R."/>
            <person name="Yang B."/>
            <person name="Zhang G."/>
            <person name="Yang H."/>
            <person name="Wang J."/>
            <person name="Spillane C."/>
            <person name="Cook D.R."/>
            <person name="May G.D."/>
            <person name="Xu X."/>
            <person name="Jackson S.A."/>
        </authorList>
    </citation>
    <scope>NUCLEOTIDE SEQUENCE [LARGE SCALE GENOMIC DNA]</scope>
    <source>
        <strain evidence="4">cv. Asha</strain>
    </source>
</reference>
<evidence type="ECO:0000313" key="4">
    <source>
        <dbReference type="Proteomes" id="UP000075243"/>
    </source>
</evidence>